<dbReference type="EMBL" id="JNUP01000031">
    <property type="protein sequence ID" value="KGE73336.1"/>
    <property type="molecule type" value="Genomic_DNA"/>
</dbReference>
<dbReference type="CDD" id="cd02980">
    <property type="entry name" value="TRX_Fd_family"/>
    <property type="match status" value="1"/>
</dbReference>
<organism evidence="1 2">
    <name type="scientific">Spirochaeta lutea</name>
    <dbReference type="NCBI Taxonomy" id="1480694"/>
    <lineage>
        <taxon>Bacteria</taxon>
        <taxon>Pseudomonadati</taxon>
        <taxon>Spirochaetota</taxon>
        <taxon>Spirochaetia</taxon>
        <taxon>Spirochaetales</taxon>
        <taxon>Spirochaetaceae</taxon>
        <taxon>Spirochaeta</taxon>
    </lineage>
</organism>
<dbReference type="eggNOG" id="COG3411">
    <property type="taxonomic scope" value="Bacteria"/>
</dbReference>
<dbReference type="SUPFAM" id="SSF52833">
    <property type="entry name" value="Thioredoxin-like"/>
    <property type="match status" value="1"/>
</dbReference>
<proteinExistence type="predicted"/>
<protein>
    <submittedName>
        <fullName evidence="1">NAD(P)-dependent iron-only hydrogenase iron-sulfur protein</fullName>
    </submittedName>
</protein>
<accession>A0A098R0T2</accession>
<dbReference type="Gene3D" id="3.40.30.10">
    <property type="entry name" value="Glutaredoxin"/>
    <property type="match status" value="1"/>
</dbReference>
<evidence type="ECO:0000313" key="2">
    <source>
        <dbReference type="Proteomes" id="UP000029692"/>
    </source>
</evidence>
<dbReference type="InterPro" id="IPR036249">
    <property type="entry name" value="Thioredoxin-like_sf"/>
</dbReference>
<evidence type="ECO:0000313" key="1">
    <source>
        <dbReference type="EMBL" id="KGE73336.1"/>
    </source>
</evidence>
<gene>
    <name evidence="1" type="ORF">DC28_04195</name>
</gene>
<keyword evidence="2" id="KW-1185">Reference proteome</keyword>
<name>A0A098R0T2_9SPIO</name>
<reference evidence="1 2" key="1">
    <citation type="submission" date="2014-05" db="EMBL/GenBank/DDBJ databases">
        <title>De novo Genome Sequence of Spirocheata sp.</title>
        <authorList>
            <person name="Shivani Y."/>
            <person name="Subhash Y."/>
            <person name="Tushar L."/>
            <person name="Sasikala C."/>
            <person name="Ramana C.V."/>
        </authorList>
    </citation>
    <scope>NUCLEOTIDE SEQUENCE [LARGE SCALE GENOMIC DNA]</scope>
    <source>
        <strain evidence="1 2">JC230</strain>
    </source>
</reference>
<dbReference type="OrthoDB" id="9800692at2"/>
<dbReference type="STRING" id="1480694.DC28_04195"/>
<dbReference type="AlphaFoldDB" id="A0A098R0T2"/>
<sequence length="130" mass="14534">MAKLNLEALRKLREENKQALEIRDTENKTIQIIIGMGTSGIAAGAKQTLKAFTDLLRERNLTQVSLRQAGSIGLDHAEPVVEVRMPGMPDIIYGKVDPKVAEQIIEQHIIGKELLNEHVFDRPARDIVQD</sequence>
<dbReference type="Proteomes" id="UP000029692">
    <property type="component" value="Unassembled WGS sequence"/>
</dbReference>
<dbReference type="RefSeq" id="WP_037546238.1">
    <property type="nucleotide sequence ID" value="NZ_JNUP01000031.1"/>
</dbReference>
<comment type="caution">
    <text evidence="1">The sequence shown here is derived from an EMBL/GenBank/DDBJ whole genome shotgun (WGS) entry which is preliminary data.</text>
</comment>